<dbReference type="InterPro" id="IPR008160">
    <property type="entry name" value="Collagen"/>
</dbReference>
<dbReference type="AlphaFoldDB" id="A0AAW1Z4U6"/>
<evidence type="ECO:0000256" key="3">
    <source>
        <dbReference type="ARBA" id="ARBA00022530"/>
    </source>
</evidence>
<evidence type="ECO:0000259" key="8">
    <source>
        <dbReference type="PROSITE" id="PS50871"/>
    </source>
</evidence>
<reference evidence="9 10" key="1">
    <citation type="submission" date="2024-05" db="EMBL/GenBank/DDBJ databases">
        <title>A high-quality chromosomal-level genome assembly of Topmouth culter (Culter alburnus).</title>
        <authorList>
            <person name="Zhao H."/>
        </authorList>
    </citation>
    <scope>NUCLEOTIDE SEQUENCE [LARGE SCALE GENOMIC DNA]</scope>
    <source>
        <strain evidence="9">CATC2023</strain>
        <tissue evidence="9">Muscle</tissue>
    </source>
</reference>
<feature type="region of interest" description="Disordered" evidence="6">
    <location>
        <begin position="46"/>
        <end position="112"/>
    </location>
</feature>
<dbReference type="SMART" id="SM00110">
    <property type="entry name" value="C1Q"/>
    <property type="match status" value="1"/>
</dbReference>
<feature type="domain" description="C1q" evidence="8">
    <location>
        <begin position="111"/>
        <end position="244"/>
    </location>
</feature>
<dbReference type="InterPro" id="IPR001073">
    <property type="entry name" value="C1q_dom"/>
</dbReference>
<feature type="chain" id="PRO_5043766379" description="C1q domain-containing protein" evidence="7">
    <location>
        <begin position="24"/>
        <end position="244"/>
    </location>
</feature>
<feature type="signal peptide" evidence="7">
    <location>
        <begin position="1"/>
        <end position="23"/>
    </location>
</feature>
<keyword evidence="5" id="KW-0176">Collagen</keyword>
<evidence type="ECO:0000313" key="10">
    <source>
        <dbReference type="Proteomes" id="UP001479290"/>
    </source>
</evidence>
<organism evidence="9 10">
    <name type="scientific">Culter alburnus</name>
    <name type="common">Topmouth culter</name>
    <dbReference type="NCBI Taxonomy" id="194366"/>
    <lineage>
        <taxon>Eukaryota</taxon>
        <taxon>Metazoa</taxon>
        <taxon>Chordata</taxon>
        <taxon>Craniata</taxon>
        <taxon>Vertebrata</taxon>
        <taxon>Euteleostomi</taxon>
        <taxon>Actinopterygii</taxon>
        <taxon>Neopterygii</taxon>
        <taxon>Teleostei</taxon>
        <taxon>Ostariophysi</taxon>
        <taxon>Cypriniformes</taxon>
        <taxon>Xenocyprididae</taxon>
        <taxon>Xenocypridinae</taxon>
        <taxon>Culter</taxon>
    </lineage>
</organism>
<dbReference type="PANTHER" id="PTHR15427">
    <property type="entry name" value="EMILIN ELASTIN MICROFIBRIL INTERFACE-LOCATED PROTEIN ELASTIN MICROFIBRIL INTERFACER"/>
    <property type="match status" value="1"/>
</dbReference>
<evidence type="ECO:0000256" key="1">
    <source>
        <dbReference type="ARBA" id="ARBA00004498"/>
    </source>
</evidence>
<evidence type="ECO:0000256" key="2">
    <source>
        <dbReference type="ARBA" id="ARBA00022525"/>
    </source>
</evidence>
<dbReference type="Pfam" id="PF01391">
    <property type="entry name" value="Collagen"/>
    <property type="match status" value="1"/>
</dbReference>
<dbReference type="FunFam" id="2.60.120.40:FF:000001">
    <property type="entry name" value="Complement C1q B chain"/>
    <property type="match status" value="1"/>
</dbReference>
<proteinExistence type="predicted"/>
<dbReference type="Pfam" id="PF00386">
    <property type="entry name" value="C1q"/>
    <property type="match status" value="1"/>
</dbReference>
<dbReference type="SUPFAM" id="SSF49842">
    <property type="entry name" value="TNF-like"/>
    <property type="match status" value="1"/>
</dbReference>
<dbReference type="InterPro" id="IPR050392">
    <property type="entry name" value="Collagen/C1q_domain"/>
</dbReference>
<evidence type="ECO:0000256" key="6">
    <source>
        <dbReference type="SAM" id="MobiDB-lite"/>
    </source>
</evidence>
<keyword evidence="2" id="KW-0964">Secreted</keyword>
<dbReference type="PROSITE" id="PS50871">
    <property type="entry name" value="C1Q"/>
    <property type="match status" value="1"/>
</dbReference>
<evidence type="ECO:0000256" key="4">
    <source>
        <dbReference type="ARBA" id="ARBA00022729"/>
    </source>
</evidence>
<accession>A0AAW1Z4U6</accession>
<comment type="caution">
    <text evidence="9">The sequence shown here is derived from an EMBL/GenBank/DDBJ whole genome shotgun (WGS) entry which is preliminary data.</text>
</comment>
<feature type="compositionally biased region" description="Basic and acidic residues" evidence="6">
    <location>
        <begin position="46"/>
        <end position="74"/>
    </location>
</feature>
<dbReference type="Proteomes" id="UP001479290">
    <property type="component" value="Unassembled WGS sequence"/>
</dbReference>
<keyword evidence="3" id="KW-0272">Extracellular matrix</keyword>
<dbReference type="GO" id="GO:0005581">
    <property type="term" value="C:collagen trimer"/>
    <property type="evidence" value="ECO:0007669"/>
    <property type="project" value="UniProtKB-KW"/>
</dbReference>
<dbReference type="Gene3D" id="2.60.120.40">
    <property type="match status" value="1"/>
</dbReference>
<sequence>MFGGHIIFGTLLAGSLCLHLVSTDTCTAGAMPGFPGLPGFPGREGRHGMKGERGDPGIPLKPDEVRKKGEKGETGIKGIPGKRGLRGDFGMRGPDGPPGQPGDPGNLGNSKSHLQSAFSVSRGTRLPPEPNAVIRFTNIITNPNGHFKTDESKFVCKIPGTYYFVFHASSKEKSLCVILMHDDKKLANFCDHLQKNSQQVSSGGLAVYLNENEKVWLVTGSYNGLYAEGNKGDSVFSGFLIHAH</sequence>
<evidence type="ECO:0000313" key="9">
    <source>
        <dbReference type="EMBL" id="KAK9955406.1"/>
    </source>
</evidence>
<evidence type="ECO:0000256" key="7">
    <source>
        <dbReference type="SAM" id="SignalP"/>
    </source>
</evidence>
<dbReference type="PANTHER" id="PTHR15427:SF29">
    <property type="entry name" value="COMPLEMENT C1Q SUBCOMPONENT SUBUNIT C"/>
    <property type="match status" value="1"/>
</dbReference>
<keyword evidence="4 7" id="KW-0732">Signal</keyword>
<gene>
    <name evidence="9" type="ORF">ABG768_015288</name>
</gene>
<keyword evidence="10" id="KW-1185">Reference proteome</keyword>
<name>A0AAW1Z4U6_CULAL</name>
<protein>
    <recommendedName>
        <fullName evidence="8">C1q domain-containing protein</fullName>
    </recommendedName>
</protein>
<evidence type="ECO:0000256" key="5">
    <source>
        <dbReference type="ARBA" id="ARBA00023119"/>
    </source>
</evidence>
<dbReference type="PRINTS" id="PR00007">
    <property type="entry name" value="COMPLEMNTC1Q"/>
</dbReference>
<comment type="subcellular location">
    <subcellularLocation>
        <location evidence="1">Secreted</location>
        <location evidence="1">Extracellular space</location>
        <location evidence="1">Extracellular matrix</location>
    </subcellularLocation>
</comment>
<dbReference type="InterPro" id="IPR008983">
    <property type="entry name" value="Tumour_necrosis_fac-like_dom"/>
</dbReference>
<dbReference type="EMBL" id="JAWDJR010000021">
    <property type="protein sequence ID" value="KAK9955406.1"/>
    <property type="molecule type" value="Genomic_DNA"/>
</dbReference>